<reference evidence="1 2" key="1">
    <citation type="submission" date="2014-11" db="EMBL/GenBank/DDBJ databases">
        <authorList>
            <person name="Wibberg Daniel"/>
        </authorList>
    </citation>
    <scope>NUCLEOTIDE SEQUENCE [LARGE SCALE GENOMIC DNA]</scope>
    <source>
        <strain evidence="1">Rhizoctonia solani AG1-IB 7/3/14</strain>
    </source>
</reference>
<dbReference type="AlphaFoldDB" id="A0A0B7FYH0"/>
<evidence type="ECO:0000313" key="1">
    <source>
        <dbReference type="EMBL" id="CEL61222.1"/>
    </source>
</evidence>
<name>A0A0B7FYH0_THACB</name>
<protein>
    <recommendedName>
        <fullName evidence="3">HNH nuclease domain-containing protein</fullName>
    </recommendedName>
</protein>
<dbReference type="Proteomes" id="UP000059188">
    <property type="component" value="Unassembled WGS sequence"/>
</dbReference>
<proteinExistence type="predicted"/>
<keyword evidence="2" id="KW-1185">Reference proteome</keyword>
<gene>
    <name evidence="1" type="ORF">RSOLAG1IB_09855</name>
</gene>
<sequence>MSSLPSTTASSDNEIEWLWMDENGVLRLDDLPPIHPPCPVSDNENEGLVEARAQGPGPNPNSLAQNPTEFNLAGEDVEIDNYNETFCLITRSGRYQDLVTCPVLQLPEGSDIGVRLTRAWGSVSKEDLQHNLTGIYNQLTLTTDFRSRFTNDPEWVLVPELSTLKEISMAALTCSGRRRPNYLNEFPHKLRVYQYIHLKGDVTSILRFKGPRLGNENRSFDLVHFPFPDFHVKSAVHPYHVIADAVPKVKRALEGGSDIPKLPERHRKLINLCRGIYEHWLRQGEEVIGPAQP</sequence>
<dbReference type="EMBL" id="LN679151">
    <property type="protein sequence ID" value="CEL61222.1"/>
    <property type="molecule type" value="Genomic_DNA"/>
</dbReference>
<organism evidence="1 2">
    <name type="scientific">Thanatephorus cucumeris (strain AG1-IB / isolate 7/3/14)</name>
    <name type="common">Lettuce bottom rot fungus</name>
    <name type="synonym">Rhizoctonia solani</name>
    <dbReference type="NCBI Taxonomy" id="1108050"/>
    <lineage>
        <taxon>Eukaryota</taxon>
        <taxon>Fungi</taxon>
        <taxon>Dikarya</taxon>
        <taxon>Basidiomycota</taxon>
        <taxon>Agaricomycotina</taxon>
        <taxon>Agaricomycetes</taxon>
        <taxon>Cantharellales</taxon>
        <taxon>Ceratobasidiaceae</taxon>
        <taxon>Rhizoctonia</taxon>
        <taxon>Rhizoctonia solani AG-1</taxon>
    </lineage>
</organism>
<accession>A0A0B7FYH0</accession>
<evidence type="ECO:0000313" key="2">
    <source>
        <dbReference type="Proteomes" id="UP000059188"/>
    </source>
</evidence>
<evidence type="ECO:0008006" key="3">
    <source>
        <dbReference type="Google" id="ProtNLM"/>
    </source>
</evidence>